<feature type="region of interest" description="Disordered" evidence="1">
    <location>
        <begin position="49"/>
        <end position="79"/>
    </location>
</feature>
<accession>A0A0C2WUE8</accession>
<evidence type="ECO:0000313" key="3">
    <source>
        <dbReference type="Proteomes" id="UP000054549"/>
    </source>
</evidence>
<dbReference type="InParanoid" id="A0A0C2WUE8"/>
<evidence type="ECO:0000256" key="1">
    <source>
        <dbReference type="SAM" id="MobiDB-lite"/>
    </source>
</evidence>
<name>A0A0C2WUE8_AMAMK</name>
<reference evidence="2 3" key="1">
    <citation type="submission" date="2014-04" db="EMBL/GenBank/DDBJ databases">
        <title>Evolutionary Origins and Diversification of the Mycorrhizal Mutualists.</title>
        <authorList>
            <consortium name="DOE Joint Genome Institute"/>
            <consortium name="Mycorrhizal Genomics Consortium"/>
            <person name="Kohler A."/>
            <person name="Kuo A."/>
            <person name="Nagy L.G."/>
            <person name="Floudas D."/>
            <person name="Copeland A."/>
            <person name="Barry K.W."/>
            <person name="Cichocki N."/>
            <person name="Veneault-Fourrey C."/>
            <person name="LaButti K."/>
            <person name="Lindquist E.A."/>
            <person name="Lipzen A."/>
            <person name="Lundell T."/>
            <person name="Morin E."/>
            <person name="Murat C."/>
            <person name="Riley R."/>
            <person name="Ohm R."/>
            <person name="Sun H."/>
            <person name="Tunlid A."/>
            <person name="Henrissat B."/>
            <person name="Grigoriev I.V."/>
            <person name="Hibbett D.S."/>
            <person name="Martin F."/>
        </authorList>
    </citation>
    <scope>NUCLEOTIDE SEQUENCE [LARGE SCALE GENOMIC DNA]</scope>
    <source>
        <strain evidence="2 3">Koide BX008</strain>
    </source>
</reference>
<organism evidence="2 3">
    <name type="scientific">Amanita muscaria (strain Koide BX008)</name>
    <dbReference type="NCBI Taxonomy" id="946122"/>
    <lineage>
        <taxon>Eukaryota</taxon>
        <taxon>Fungi</taxon>
        <taxon>Dikarya</taxon>
        <taxon>Basidiomycota</taxon>
        <taxon>Agaricomycotina</taxon>
        <taxon>Agaricomycetes</taxon>
        <taxon>Agaricomycetidae</taxon>
        <taxon>Agaricales</taxon>
        <taxon>Pluteineae</taxon>
        <taxon>Amanitaceae</taxon>
        <taxon>Amanita</taxon>
    </lineage>
</organism>
<protein>
    <submittedName>
        <fullName evidence="2">Uncharacterized protein</fullName>
    </submittedName>
</protein>
<feature type="compositionally biased region" description="Basic and acidic residues" evidence="1">
    <location>
        <begin position="49"/>
        <end position="70"/>
    </location>
</feature>
<dbReference type="EMBL" id="KN818307">
    <property type="protein sequence ID" value="KIL59963.1"/>
    <property type="molecule type" value="Genomic_DNA"/>
</dbReference>
<evidence type="ECO:0000313" key="2">
    <source>
        <dbReference type="EMBL" id="KIL59963.1"/>
    </source>
</evidence>
<gene>
    <name evidence="2" type="ORF">M378DRAFT_168720</name>
</gene>
<sequence>MPVSSLKLVSRFLAQRSALIPRNARLHENGVLDFVRWARNADEKFLSASNQERRHDLEVHRDSKNHRGVEPSRSLTRKA</sequence>
<proteinExistence type="predicted"/>
<dbReference type="Proteomes" id="UP000054549">
    <property type="component" value="Unassembled WGS sequence"/>
</dbReference>
<dbReference type="HOGENOM" id="CLU_2605545_0_0_1"/>
<dbReference type="AlphaFoldDB" id="A0A0C2WUE8"/>
<keyword evidence="3" id="KW-1185">Reference proteome</keyword>